<gene>
    <name evidence="1" type="ORF">PIB30_025356</name>
</gene>
<name>A0ABU6Y919_9FABA</name>
<proteinExistence type="predicted"/>
<evidence type="ECO:0000313" key="2">
    <source>
        <dbReference type="Proteomes" id="UP001341840"/>
    </source>
</evidence>
<evidence type="ECO:0000313" key="1">
    <source>
        <dbReference type="EMBL" id="MED6206295.1"/>
    </source>
</evidence>
<dbReference type="Proteomes" id="UP001341840">
    <property type="component" value="Unassembled WGS sequence"/>
</dbReference>
<protein>
    <submittedName>
        <fullName evidence="1">Uncharacterized protein</fullName>
    </submittedName>
</protein>
<accession>A0ABU6Y919</accession>
<sequence>MEQDRFWSVPTSQGLNCDLGTEYECRPVWVEGEQYEEPDQFDTGIEGDELRAGASGESGILTLPFSKRQPNDGNMFSSSSTTRVVLPSCGRTLTLVFFKFSSFLSKLLRSMYTVGASLRKRLEEVVESWLLDSVLGDLEASFTLR</sequence>
<comment type="caution">
    <text evidence="1">The sequence shown here is derived from an EMBL/GenBank/DDBJ whole genome shotgun (WGS) entry which is preliminary data.</text>
</comment>
<keyword evidence="2" id="KW-1185">Reference proteome</keyword>
<reference evidence="1 2" key="1">
    <citation type="journal article" date="2023" name="Plants (Basel)">
        <title>Bridging the Gap: Combining Genomics and Transcriptomics Approaches to Understand Stylosanthes scabra, an Orphan Legume from the Brazilian Caatinga.</title>
        <authorList>
            <person name="Ferreira-Neto J.R.C."/>
            <person name="da Silva M.D."/>
            <person name="Binneck E."/>
            <person name="de Melo N.F."/>
            <person name="da Silva R.H."/>
            <person name="de Melo A.L.T.M."/>
            <person name="Pandolfi V."/>
            <person name="Bustamante F.O."/>
            <person name="Brasileiro-Vidal A.C."/>
            <person name="Benko-Iseppon A.M."/>
        </authorList>
    </citation>
    <scope>NUCLEOTIDE SEQUENCE [LARGE SCALE GENOMIC DNA]</scope>
    <source>
        <tissue evidence="1">Leaves</tissue>
    </source>
</reference>
<organism evidence="1 2">
    <name type="scientific">Stylosanthes scabra</name>
    <dbReference type="NCBI Taxonomy" id="79078"/>
    <lineage>
        <taxon>Eukaryota</taxon>
        <taxon>Viridiplantae</taxon>
        <taxon>Streptophyta</taxon>
        <taxon>Embryophyta</taxon>
        <taxon>Tracheophyta</taxon>
        <taxon>Spermatophyta</taxon>
        <taxon>Magnoliopsida</taxon>
        <taxon>eudicotyledons</taxon>
        <taxon>Gunneridae</taxon>
        <taxon>Pentapetalae</taxon>
        <taxon>rosids</taxon>
        <taxon>fabids</taxon>
        <taxon>Fabales</taxon>
        <taxon>Fabaceae</taxon>
        <taxon>Papilionoideae</taxon>
        <taxon>50 kb inversion clade</taxon>
        <taxon>dalbergioids sensu lato</taxon>
        <taxon>Dalbergieae</taxon>
        <taxon>Pterocarpus clade</taxon>
        <taxon>Stylosanthes</taxon>
    </lineage>
</organism>
<dbReference type="EMBL" id="JASCZI010241748">
    <property type="protein sequence ID" value="MED6206295.1"/>
    <property type="molecule type" value="Genomic_DNA"/>
</dbReference>